<organism evidence="2 3">
    <name type="scientific">Mumia flava</name>
    <dbReference type="NCBI Taxonomy" id="1348852"/>
    <lineage>
        <taxon>Bacteria</taxon>
        <taxon>Bacillati</taxon>
        <taxon>Actinomycetota</taxon>
        <taxon>Actinomycetes</taxon>
        <taxon>Propionibacteriales</taxon>
        <taxon>Nocardioidaceae</taxon>
        <taxon>Mumia</taxon>
    </lineage>
</organism>
<dbReference type="AlphaFoldDB" id="A0A0B2B2R2"/>
<dbReference type="RefSeq" id="WP_039368715.1">
    <property type="nucleotide sequence ID" value="NZ_PGEZ01000001.1"/>
</dbReference>
<feature type="compositionally biased region" description="Low complexity" evidence="1">
    <location>
        <begin position="54"/>
        <end position="63"/>
    </location>
</feature>
<dbReference type="EMBL" id="PGEZ01000001">
    <property type="protein sequence ID" value="PJJ56090.1"/>
    <property type="molecule type" value="Genomic_DNA"/>
</dbReference>
<feature type="region of interest" description="Disordered" evidence="1">
    <location>
        <begin position="34"/>
        <end position="71"/>
    </location>
</feature>
<evidence type="ECO:0000313" key="2">
    <source>
        <dbReference type="EMBL" id="PJJ56090.1"/>
    </source>
</evidence>
<comment type="caution">
    <text evidence="2">The sequence shown here is derived from an EMBL/GenBank/DDBJ whole genome shotgun (WGS) entry which is preliminary data.</text>
</comment>
<sequence>MIQSARHDVVVARGFGDDAPVGRLGARALDDVVGESDATRGQDPGVRPTKHPLATAAAYPAAAGTPRHAHA</sequence>
<evidence type="ECO:0000313" key="3">
    <source>
        <dbReference type="Proteomes" id="UP000230842"/>
    </source>
</evidence>
<evidence type="ECO:0000256" key="1">
    <source>
        <dbReference type="SAM" id="MobiDB-lite"/>
    </source>
</evidence>
<proteinExistence type="predicted"/>
<gene>
    <name evidence="2" type="ORF">CLV56_0294</name>
</gene>
<accession>A0A0B2B2R2</accession>
<protein>
    <submittedName>
        <fullName evidence="2">Uncharacterized protein</fullName>
    </submittedName>
</protein>
<name>A0A0B2B2R2_9ACTN</name>
<keyword evidence="3" id="KW-1185">Reference proteome</keyword>
<reference evidence="2 3" key="1">
    <citation type="submission" date="2017-11" db="EMBL/GenBank/DDBJ databases">
        <title>Genomic Encyclopedia of Archaeal and Bacterial Type Strains, Phase II (KMG-II): From Individual Species to Whole Genera.</title>
        <authorList>
            <person name="Goeker M."/>
        </authorList>
    </citation>
    <scope>NUCLEOTIDE SEQUENCE [LARGE SCALE GENOMIC DNA]</scope>
    <source>
        <strain evidence="2 3">DSM 27763</strain>
    </source>
</reference>
<dbReference type="Proteomes" id="UP000230842">
    <property type="component" value="Unassembled WGS sequence"/>
</dbReference>